<feature type="chain" id="PRO_5026990614" evidence="6">
    <location>
        <begin position="22"/>
        <end position="85"/>
    </location>
</feature>
<keyword evidence="4" id="KW-0496">Mitochondrion</keyword>
<dbReference type="GeneID" id="105223914"/>
<dbReference type="PANTHER" id="PTHR28163:SF1">
    <property type="entry name" value="PROTEIN PET117 HOMOLOG, MITOCHONDRIAL"/>
    <property type="match status" value="1"/>
</dbReference>
<dbReference type="InterPro" id="IPR031568">
    <property type="entry name" value="Pet117"/>
</dbReference>
<evidence type="ECO:0000256" key="5">
    <source>
        <dbReference type="SAM" id="MobiDB-lite"/>
    </source>
</evidence>
<proteinExistence type="inferred from homology"/>
<dbReference type="OrthoDB" id="76305at2759"/>
<dbReference type="KEGG" id="bdr:105223914"/>
<evidence type="ECO:0000256" key="4">
    <source>
        <dbReference type="ARBA" id="ARBA00023128"/>
    </source>
</evidence>
<sequence length="85" mass="9685">MSAGAKIALALSVGFSASVIGYVHYKQSSDRARLHEGVVRDIERQQRRKTENTYLLQKQIDLTKQLKDMESTEQHPEVNQNSNIQ</sequence>
<comment type="subcellular location">
    <subcellularLocation>
        <location evidence="1">Mitochondrion</location>
    </subcellularLocation>
</comment>
<dbReference type="Pfam" id="PF15786">
    <property type="entry name" value="PET117"/>
    <property type="match status" value="1"/>
</dbReference>
<comment type="similarity">
    <text evidence="2">Belongs to the PET117 family.</text>
</comment>
<keyword evidence="6" id="KW-0732">Signal</keyword>
<dbReference type="GO" id="GO:0033617">
    <property type="term" value="P:mitochondrial respiratory chain complex IV assembly"/>
    <property type="evidence" value="ECO:0007669"/>
    <property type="project" value="TreeGrafter"/>
</dbReference>
<evidence type="ECO:0000313" key="8">
    <source>
        <dbReference type="RefSeq" id="XP_011200106.1"/>
    </source>
</evidence>
<dbReference type="FunCoup" id="A0A6I9URQ1">
    <property type="interactions" value="371"/>
</dbReference>
<feature type="signal peptide" evidence="6">
    <location>
        <begin position="1"/>
        <end position="21"/>
    </location>
</feature>
<dbReference type="PANTHER" id="PTHR28163">
    <property type="entry name" value="PROTEIN PET117 HOMOLOG, MITOCHONDRIAL"/>
    <property type="match status" value="1"/>
</dbReference>
<dbReference type="AlphaFoldDB" id="A0A6I9URQ1"/>
<evidence type="ECO:0000256" key="1">
    <source>
        <dbReference type="ARBA" id="ARBA00004173"/>
    </source>
</evidence>
<evidence type="ECO:0000256" key="6">
    <source>
        <dbReference type="SAM" id="SignalP"/>
    </source>
</evidence>
<gene>
    <name evidence="8" type="primary">LOC105223914</name>
</gene>
<dbReference type="OMA" id="WDRERLH"/>
<organism evidence="7 8">
    <name type="scientific">Bactrocera dorsalis</name>
    <name type="common">Oriental fruit fly</name>
    <name type="synonym">Dacus dorsalis</name>
    <dbReference type="NCBI Taxonomy" id="27457"/>
    <lineage>
        <taxon>Eukaryota</taxon>
        <taxon>Metazoa</taxon>
        <taxon>Ecdysozoa</taxon>
        <taxon>Arthropoda</taxon>
        <taxon>Hexapoda</taxon>
        <taxon>Insecta</taxon>
        <taxon>Pterygota</taxon>
        <taxon>Neoptera</taxon>
        <taxon>Endopterygota</taxon>
        <taxon>Diptera</taxon>
        <taxon>Brachycera</taxon>
        <taxon>Muscomorpha</taxon>
        <taxon>Tephritoidea</taxon>
        <taxon>Tephritidae</taxon>
        <taxon>Bactrocera</taxon>
        <taxon>Bactrocera</taxon>
    </lineage>
</organism>
<reference evidence="8" key="1">
    <citation type="submission" date="2025-08" db="UniProtKB">
        <authorList>
            <consortium name="RefSeq"/>
        </authorList>
    </citation>
    <scope>IDENTIFICATION</scope>
    <source>
        <tissue evidence="8">Adult</tissue>
    </source>
</reference>
<dbReference type="GO" id="GO:0005739">
    <property type="term" value="C:mitochondrion"/>
    <property type="evidence" value="ECO:0007669"/>
    <property type="project" value="UniProtKB-SubCell"/>
</dbReference>
<protein>
    <submittedName>
        <fullName evidence="8">Protein PET117 homolog, mitochondrial</fullName>
    </submittedName>
</protein>
<dbReference type="RefSeq" id="XP_011200106.1">
    <property type="nucleotide sequence ID" value="XM_011201804.4"/>
</dbReference>
<keyword evidence="3" id="KW-0809">Transit peptide</keyword>
<dbReference type="InParanoid" id="A0A6I9URQ1"/>
<feature type="region of interest" description="Disordered" evidence="5">
    <location>
        <begin position="66"/>
        <end position="85"/>
    </location>
</feature>
<feature type="compositionally biased region" description="Basic and acidic residues" evidence="5">
    <location>
        <begin position="66"/>
        <end position="76"/>
    </location>
</feature>
<name>A0A6I9URQ1_BACDO</name>
<keyword evidence="7" id="KW-1185">Reference proteome</keyword>
<evidence type="ECO:0000313" key="7">
    <source>
        <dbReference type="Proteomes" id="UP001652620"/>
    </source>
</evidence>
<evidence type="ECO:0000256" key="3">
    <source>
        <dbReference type="ARBA" id="ARBA00022946"/>
    </source>
</evidence>
<dbReference type="Proteomes" id="UP001652620">
    <property type="component" value="Unplaced"/>
</dbReference>
<accession>A0A6I9URQ1</accession>
<evidence type="ECO:0000256" key="2">
    <source>
        <dbReference type="ARBA" id="ARBA00008197"/>
    </source>
</evidence>